<dbReference type="InterPro" id="IPR041694">
    <property type="entry name" value="ADH_N_2"/>
</dbReference>
<gene>
    <name evidence="3" type="ORF">AA106556_1904</name>
</gene>
<keyword evidence="4" id="KW-1185">Reference proteome</keyword>
<feature type="domain" description="Enoyl reductase (ER)" evidence="2">
    <location>
        <begin position="21"/>
        <end position="327"/>
    </location>
</feature>
<dbReference type="CDD" id="cd05288">
    <property type="entry name" value="PGDH"/>
    <property type="match status" value="1"/>
</dbReference>
<dbReference type="InterPro" id="IPR045010">
    <property type="entry name" value="MDR_fam"/>
</dbReference>
<dbReference type="InterPro" id="IPR013149">
    <property type="entry name" value="ADH-like_C"/>
</dbReference>
<dbReference type="InterPro" id="IPR020843">
    <property type="entry name" value="ER"/>
</dbReference>
<dbReference type="EMBL" id="BAQB01000080">
    <property type="protein sequence ID" value="GBR48942.1"/>
    <property type="molecule type" value="Genomic_DNA"/>
</dbReference>
<dbReference type="Proteomes" id="UP001062443">
    <property type="component" value="Unassembled WGS sequence"/>
</dbReference>
<proteinExistence type="predicted"/>
<dbReference type="Pfam" id="PF00107">
    <property type="entry name" value="ADH_zinc_N"/>
    <property type="match status" value="1"/>
</dbReference>
<reference evidence="3" key="1">
    <citation type="submission" date="2013-04" db="EMBL/GenBank/DDBJ databases">
        <title>The genome sequencing project of 58 acetic acid bacteria.</title>
        <authorList>
            <person name="Okamoto-Kainuma A."/>
            <person name="Ishikawa M."/>
            <person name="Umino S."/>
            <person name="Koizumi Y."/>
            <person name="Shiwa Y."/>
            <person name="Yoshikawa H."/>
            <person name="Matsutani M."/>
            <person name="Matsushita K."/>
        </authorList>
    </citation>
    <scope>NUCLEOTIDE SEQUENCE</scope>
    <source>
        <strain evidence="3">NBRC 106556</strain>
    </source>
</reference>
<name>A0ABQ0QL57_9PROT</name>
<organism evidence="3 4">
    <name type="scientific">Neokomagataea tanensis NBRC 106556</name>
    <dbReference type="NCBI Taxonomy" id="1223519"/>
    <lineage>
        <taxon>Bacteria</taxon>
        <taxon>Pseudomonadati</taxon>
        <taxon>Pseudomonadota</taxon>
        <taxon>Alphaproteobacteria</taxon>
        <taxon>Acetobacterales</taxon>
        <taxon>Acetobacteraceae</taxon>
        <taxon>Neokomagataea</taxon>
    </lineage>
</organism>
<dbReference type="Gene3D" id="3.40.50.720">
    <property type="entry name" value="NAD(P)-binding Rossmann-like Domain"/>
    <property type="match status" value="1"/>
</dbReference>
<dbReference type="InterPro" id="IPR011032">
    <property type="entry name" value="GroES-like_sf"/>
</dbReference>
<dbReference type="SUPFAM" id="SSF50129">
    <property type="entry name" value="GroES-like"/>
    <property type="match status" value="1"/>
</dbReference>
<comment type="caution">
    <text evidence="3">The sequence shown here is derived from an EMBL/GenBank/DDBJ whole genome shotgun (WGS) entry which is preliminary data.</text>
</comment>
<evidence type="ECO:0000256" key="1">
    <source>
        <dbReference type="ARBA" id="ARBA00023002"/>
    </source>
</evidence>
<evidence type="ECO:0000259" key="2">
    <source>
        <dbReference type="SMART" id="SM00829"/>
    </source>
</evidence>
<dbReference type="InterPro" id="IPR036291">
    <property type="entry name" value="NAD(P)-bd_dom_sf"/>
</dbReference>
<evidence type="ECO:0000313" key="3">
    <source>
        <dbReference type="EMBL" id="GBR48942.1"/>
    </source>
</evidence>
<dbReference type="Pfam" id="PF16884">
    <property type="entry name" value="ADH_N_2"/>
    <property type="match status" value="1"/>
</dbReference>
<accession>A0ABQ0QL57</accession>
<dbReference type="PANTHER" id="PTHR43205:SF7">
    <property type="entry name" value="PROSTAGLANDIN REDUCTASE 1"/>
    <property type="match status" value="1"/>
</dbReference>
<evidence type="ECO:0000313" key="4">
    <source>
        <dbReference type="Proteomes" id="UP001062443"/>
    </source>
</evidence>
<sequence>MSIDYSTQVHLARRPSGWPQATDFLFSRQALAALQPGEVLVENLYLSVDPYMRENMDATWQLNSPLEGRSVGRVVRSRQTTIEEGALVFHRAGWRTHAVLNVNEVRVLPHIPGVPPSVFLAALGGTGLTAFAGLTQIAKLEGGETLFVSAGGGGVGNMVGQIARLLGAGKVIGSTGSAAKATFLVHDLGFDAAFDYHDGIAQPLRNAAGDGINVYFDNVGGDHLAAAIDALTPSGKIVWCGAVAQYNTPTSPSAPRNLFQIVDKSLTLQGFLVRNYRHLQAEFEDFIIPHLSSGRIKSIETITEGFDNIVYAFIAMLQGKNLGKALVKIT</sequence>
<dbReference type="PANTHER" id="PTHR43205">
    <property type="entry name" value="PROSTAGLANDIN REDUCTASE"/>
    <property type="match status" value="1"/>
</dbReference>
<dbReference type="SUPFAM" id="SSF51735">
    <property type="entry name" value="NAD(P)-binding Rossmann-fold domains"/>
    <property type="match status" value="1"/>
</dbReference>
<protein>
    <submittedName>
        <fullName evidence="3">Alcohol dehydrogenase</fullName>
    </submittedName>
</protein>
<dbReference type="Gene3D" id="3.90.180.10">
    <property type="entry name" value="Medium-chain alcohol dehydrogenases, catalytic domain"/>
    <property type="match status" value="1"/>
</dbReference>
<dbReference type="SMART" id="SM00829">
    <property type="entry name" value="PKS_ER"/>
    <property type="match status" value="1"/>
</dbReference>
<dbReference type="RefSeq" id="WP_218015983.1">
    <property type="nucleotide sequence ID" value="NZ_BAQB01000080.1"/>
</dbReference>
<keyword evidence="1" id="KW-0560">Oxidoreductase</keyword>